<dbReference type="Pfam" id="PF11376">
    <property type="entry name" value="DUF3179"/>
    <property type="match status" value="1"/>
</dbReference>
<dbReference type="InterPro" id="IPR021516">
    <property type="entry name" value="DUF3179"/>
</dbReference>
<comment type="caution">
    <text evidence="2">The sequence shown here is derived from an EMBL/GenBank/DDBJ whole genome shotgun (WGS) entry which is preliminary data.</text>
</comment>
<name>A0AAP2DIC6_9BACT</name>
<organism evidence="2 3">
    <name type="scientific">Chryseosolibacter histidini</name>
    <dbReference type="NCBI Taxonomy" id="2782349"/>
    <lineage>
        <taxon>Bacteria</taxon>
        <taxon>Pseudomonadati</taxon>
        <taxon>Bacteroidota</taxon>
        <taxon>Cytophagia</taxon>
        <taxon>Cytophagales</taxon>
        <taxon>Chryseotaleaceae</taxon>
        <taxon>Chryseosolibacter</taxon>
    </lineage>
</organism>
<keyword evidence="1" id="KW-1133">Transmembrane helix</keyword>
<reference evidence="2 3" key="1">
    <citation type="submission" date="2021-05" db="EMBL/GenBank/DDBJ databases">
        <title>A Polyphasic approach of four new species of the genus Ohtaekwangia: Ohtaekwangia histidinii sp. nov., Ohtaekwangia cretensis sp. nov., Ohtaekwangia indiensis sp. nov., Ohtaekwangia reichenbachii sp. nov. from diverse environment.</title>
        <authorList>
            <person name="Octaviana S."/>
        </authorList>
    </citation>
    <scope>NUCLEOTIDE SEQUENCE [LARGE SCALE GENOMIC DNA]</scope>
    <source>
        <strain evidence="2 3">PWU4</strain>
    </source>
</reference>
<feature type="transmembrane region" description="Helical" evidence="1">
    <location>
        <begin position="75"/>
        <end position="97"/>
    </location>
</feature>
<protein>
    <submittedName>
        <fullName evidence="2">DUF3179 domain-containing protein</fullName>
    </submittedName>
</protein>
<evidence type="ECO:0000313" key="3">
    <source>
        <dbReference type="Proteomes" id="UP001319200"/>
    </source>
</evidence>
<feature type="transmembrane region" description="Helical" evidence="1">
    <location>
        <begin position="48"/>
        <end position="68"/>
    </location>
</feature>
<dbReference type="AlphaFoldDB" id="A0AAP2DIC6"/>
<dbReference type="Proteomes" id="UP001319200">
    <property type="component" value="Unassembled WGS sequence"/>
</dbReference>
<accession>A0AAP2DIC6</accession>
<keyword evidence="1" id="KW-0812">Transmembrane</keyword>
<gene>
    <name evidence="2" type="ORF">KK083_08255</name>
</gene>
<keyword evidence="3" id="KW-1185">Reference proteome</keyword>
<keyword evidence="1" id="KW-0472">Membrane</keyword>
<evidence type="ECO:0000313" key="2">
    <source>
        <dbReference type="EMBL" id="MBT1696860.1"/>
    </source>
</evidence>
<dbReference type="RefSeq" id="WP_254162366.1">
    <property type="nucleotide sequence ID" value="NZ_JAHESF010000006.1"/>
</dbReference>
<sequence length="397" mass="45358">MLKTAQFIAGLIILLAIEILRVYFIMPFPGSQRSVTIDIAYFLHNNIFYFRFIGWLIILFPTITFFWTGRTQAKVLAGLGLVVYIYVFYMFNFRFLADKMFYQPENKVFADSASNKIAPRDLVLGVSIDGAAKAYPIEVIGYHHQVRDTVGNVPVMVTYCTVCRTGRVYSPAVGNNTETFRLVGMDHFNAMFEDASTGSWWRQVNGEAVAGPQKGNFLTEIPSSQMTLQAWLELHPGSLIMQPDTTFNMAYADLKEFDEGTIESGLEKRDSLSWKDKSWVVGVQLGMQARAYDWNDLLRQKVINDTLNETPLVVAVAADSASFFVWNRDTLQFGWDPARQQLKDLPTGSYWNWQGLSTEGPLAGKQLKSIQSYQEFWHSWKTFRPQTTQYHEQAEKK</sequence>
<evidence type="ECO:0000256" key="1">
    <source>
        <dbReference type="SAM" id="Phobius"/>
    </source>
</evidence>
<dbReference type="EMBL" id="JAHESF010000006">
    <property type="protein sequence ID" value="MBT1696860.1"/>
    <property type="molecule type" value="Genomic_DNA"/>
</dbReference>
<feature type="transmembrane region" description="Helical" evidence="1">
    <location>
        <begin position="7"/>
        <end position="28"/>
    </location>
</feature>
<proteinExistence type="predicted"/>